<dbReference type="GeneID" id="5438792"/>
<dbReference type="CDD" id="cd12110">
    <property type="entry name" value="PHP_HisPPase_Hisj_like"/>
    <property type="match status" value="1"/>
</dbReference>
<dbReference type="FunFam" id="3.20.20.140:FF:000059">
    <property type="entry name" value="Histidinol-phosphatase"/>
    <property type="match status" value="1"/>
</dbReference>
<feature type="domain" description="PHP" evidence="9">
    <location>
        <begin position="5"/>
        <end position="216"/>
    </location>
</feature>
<reference evidence="10 11" key="2">
    <citation type="journal article" date="2012" name="Eukaryot. Cell">
        <title>Genome update of Botrytis cinerea strains B05.10 and T4.</title>
        <authorList>
            <person name="Staats M."/>
            <person name="van Kan J.A."/>
        </authorList>
    </citation>
    <scope>NUCLEOTIDE SEQUENCE [LARGE SCALE GENOMIC DNA]</scope>
    <source>
        <strain evidence="10 11">B05.10</strain>
    </source>
</reference>
<dbReference type="SUPFAM" id="SSF89550">
    <property type="entry name" value="PHP domain-like"/>
    <property type="match status" value="1"/>
</dbReference>
<dbReference type="OrthoDB" id="5957391at2759"/>
<dbReference type="InterPro" id="IPR010140">
    <property type="entry name" value="Histidinol_P_phosphatase_HisJ"/>
</dbReference>
<keyword evidence="11" id="KW-1185">Reference proteome</keyword>
<dbReference type="InterPro" id="IPR004013">
    <property type="entry name" value="PHP_dom"/>
</dbReference>
<dbReference type="VEuPathDB" id="FungiDB:Bcin12g03100"/>
<evidence type="ECO:0000256" key="7">
    <source>
        <dbReference type="ARBA" id="ARBA00049158"/>
    </source>
</evidence>
<dbReference type="Gene3D" id="3.20.20.140">
    <property type="entry name" value="Metal-dependent hydrolases"/>
    <property type="match status" value="1"/>
</dbReference>
<dbReference type="UniPathway" id="UPA00031">
    <property type="reaction ID" value="UER00013"/>
</dbReference>
<keyword evidence="5 8" id="KW-0378">Hydrolase</keyword>
<dbReference type="NCBIfam" id="TIGR01856">
    <property type="entry name" value="hisJ_fam"/>
    <property type="match status" value="1"/>
</dbReference>
<evidence type="ECO:0000256" key="8">
    <source>
        <dbReference type="RuleBase" id="RU366003"/>
    </source>
</evidence>
<dbReference type="RefSeq" id="XP_001558183.2">
    <property type="nucleotide sequence ID" value="XM_001558133.2"/>
</dbReference>
<evidence type="ECO:0000256" key="1">
    <source>
        <dbReference type="ARBA" id="ARBA00004970"/>
    </source>
</evidence>
<reference evidence="10 11" key="3">
    <citation type="journal article" date="2017" name="Mol. Plant Pathol.">
        <title>A gapless genome sequence of the fungus Botrytis cinerea.</title>
        <authorList>
            <person name="Van Kan J.A."/>
            <person name="Stassen J.H."/>
            <person name="Mosbach A."/>
            <person name="Van Der Lee T.A."/>
            <person name="Faino L."/>
            <person name="Farmer A.D."/>
            <person name="Papasotiriou D.G."/>
            <person name="Zhou S."/>
            <person name="Seidl M.F."/>
            <person name="Cottam E."/>
            <person name="Edel D."/>
            <person name="Hahn M."/>
            <person name="Schwartz D.C."/>
            <person name="Dietrich R.A."/>
            <person name="Widdison S."/>
            <person name="Scalliet G."/>
        </authorList>
    </citation>
    <scope>NUCLEOTIDE SEQUENCE [LARGE SCALE GENOMIC DNA]</scope>
    <source>
        <strain evidence="10 11">B05.10</strain>
    </source>
</reference>
<evidence type="ECO:0000256" key="3">
    <source>
        <dbReference type="ARBA" id="ARBA00013085"/>
    </source>
</evidence>
<keyword evidence="6 8" id="KW-0368">Histidine biosynthesis</keyword>
<dbReference type="PANTHER" id="PTHR21039">
    <property type="entry name" value="HISTIDINOL PHOSPHATASE-RELATED"/>
    <property type="match status" value="1"/>
</dbReference>
<dbReference type="KEGG" id="bfu:BCIN_12g03100"/>
<reference evidence="10 11" key="1">
    <citation type="journal article" date="2011" name="PLoS Genet.">
        <title>Genomic analysis of the necrotrophic fungal pathogens Sclerotinia sclerotiorum and Botrytis cinerea.</title>
        <authorList>
            <person name="Amselem J."/>
            <person name="Cuomo C.A."/>
            <person name="van Kan J.A."/>
            <person name="Viaud M."/>
            <person name="Benito E.P."/>
            <person name="Couloux A."/>
            <person name="Coutinho P.M."/>
            <person name="de Vries R.P."/>
            <person name="Dyer P.S."/>
            <person name="Fillinger S."/>
            <person name="Fournier E."/>
            <person name="Gout L."/>
            <person name="Hahn M."/>
            <person name="Kohn L."/>
            <person name="Lapalu N."/>
            <person name="Plummer K.M."/>
            <person name="Pradier J.M."/>
            <person name="Quevillon E."/>
            <person name="Sharon A."/>
            <person name="Simon A."/>
            <person name="ten Have A."/>
            <person name="Tudzynski B."/>
            <person name="Tudzynski P."/>
            <person name="Wincker P."/>
            <person name="Andrew M."/>
            <person name="Anthouard V."/>
            <person name="Beever R.E."/>
            <person name="Beffa R."/>
            <person name="Benoit I."/>
            <person name="Bouzid O."/>
            <person name="Brault B."/>
            <person name="Chen Z."/>
            <person name="Choquer M."/>
            <person name="Collemare J."/>
            <person name="Cotton P."/>
            <person name="Danchin E.G."/>
            <person name="Da Silva C."/>
            <person name="Gautier A."/>
            <person name="Giraud C."/>
            <person name="Giraud T."/>
            <person name="Gonzalez C."/>
            <person name="Grossetete S."/>
            <person name="Guldener U."/>
            <person name="Henrissat B."/>
            <person name="Howlett B.J."/>
            <person name="Kodira C."/>
            <person name="Kretschmer M."/>
            <person name="Lappartient A."/>
            <person name="Leroch M."/>
            <person name="Levis C."/>
            <person name="Mauceli E."/>
            <person name="Neuveglise C."/>
            <person name="Oeser B."/>
            <person name="Pearson M."/>
            <person name="Poulain J."/>
            <person name="Poussereau N."/>
            <person name="Quesneville H."/>
            <person name="Rascle C."/>
            <person name="Schumacher J."/>
            <person name="Segurens B."/>
            <person name="Sexton A."/>
            <person name="Silva E."/>
            <person name="Sirven C."/>
            <person name="Soanes D.M."/>
            <person name="Talbot N.J."/>
            <person name="Templeton M."/>
            <person name="Yandava C."/>
            <person name="Yarden O."/>
            <person name="Zeng Q."/>
            <person name="Rollins J.A."/>
            <person name="Lebrun M.H."/>
            <person name="Dickman M."/>
        </authorList>
    </citation>
    <scope>NUCLEOTIDE SEQUENCE [LARGE SCALE GENOMIC DNA]</scope>
    <source>
        <strain evidence="10 11">B05.10</strain>
    </source>
</reference>
<sequence>MAFSMHSHSGQFCPGHAKDTLEQVIQMAISRGMQTFALTEHMPRNSNSDLYPEEVEAGDDVARFVPRHEAYLVEATRLREKYKNELNILIGFEGEWIRSDYGPLIKDLASNPLIDFFIGSIHHVNEIPIDYDAALYAKAIEKSGGSEEKLYEDYFEQQYELLQTLKPKVVGHFDLIRLLSENPDRDLTEWKGVWDMVLRNLLEVVKYGGLLEINTSALRKGLKEPYPGRQICEAYIRFGGKFTMSDDSHGIGHVGTNFVKAIDYIESLGVEELYTFERTTLVGSNGVNQTLGLKSVTLSSVKETFIPG</sequence>
<evidence type="ECO:0000313" key="10">
    <source>
        <dbReference type="EMBL" id="ATZ55743.1"/>
    </source>
</evidence>
<dbReference type="Pfam" id="PF02811">
    <property type="entry name" value="PHP"/>
    <property type="match status" value="1"/>
</dbReference>
<evidence type="ECO:0000256" key="2">
    <source>
        <dbReference type="ARBA" id="ARBA00009152"/>
    </source>
</evidence>
<proteinExistence type="inferred from homology"/>
<comment type="similarity">
    <text evidence="2 8">Belongs to the PHP hydrolase family. HisK subfamily.</text>
</comment>
<dbReference type="GO" id="GO:0005737">
    <property type="term" value="C:cytoplasm"/>
    <property type="evidence" value="ECO:0007669"/>
    <property type="project" value="TreeGrafter"/>
</dbReference>
<organism evidence="10 11">
    <name type="scientific">Botryotinia fuckeliana (strain B05.10)</name>
    <name type="common">Noble rot fungus</name>
    <name type="synonym">Botrytis cinerea</name>
    <dbReference type="NCBI Taxonomy" id="332648"/>
    <lineage>
        <taxon>Eukaryota</taxon>
        <taxon>Fungi</taxon>
        <taxon>Dikarya</taxon>
        <taxon>Ascomycota</taxon>
        <taxon>Pezizomycotina</taxon>
        <taxon>Leotiomycetes</taxon>
        <taxon>Helotiales</taxon>
        <taxon>Sclerotiniaceae</taxon>
        <taxon>Botrytis</taxon>
    </lineage>
</organism>
<comment type="pathway">
    <text evidence="1 8">Amino-acid biosynthesis; L-histidine biosynthesis; L-histidine from 5-phospho-alpha-D-ribose 1-diphosphate: step 8/9.</text>
</comment>
<accession>A0A384JYV3</accession>
<dbReference type="Proteomes" id="UP000001798">
    <property type="component" value="Chromosome 12"/>
</dbReference>
<gene>
    <name evidence="10" type="primary">Bchis2</name>
    <name evidence="10" type="ORF">BCIN_12g03100</name>
</gene>
<dbReference type="AlphaFoldDB" id="A0A384JYV3"/>
<evidence type="ECO:0000259" key="9">
    <source>
        <dbReference type="Pfam" id="PF02811"/>
    </source>
</evidence>
<dbReference type="GO" id="GO:0000105">
    <property type="term" value="P:L-histidine biosynthetic process"/>
    <property type="evidence" value="ECO:0007669"/>
    <property type="project" value="UniProtKB-UniRule"/>
</dbReference>
<dbReference type="GO" id="GO:0004401">
    <property type="term" value="F:histidinol-phosphatase activity"/>
    <property type="evidence" value="ECO:0007669"/>
    <property type="project" value="UniProtKB-UniRule"/>
</dbReference>
<comment type="catalytic activity">
    <reaction evidence="7 8">
        <text>L-histidinol phosphate + H2O = L-histidinol + phosphate</text>
        <dbReference type="Rhea" id="RHEA:14465"/>
        <dbReference type="ChEBI" id="CHEBI:15377"/>
        <dbReference type="ChEBI" id="CHEBI:43474"/>
        <dbReference type="ChEBI" id="CHEBI:57699"/>
        <dbReference type="ChEBI" id="CHEBI:57980"/>
        <dbReference type="EC" id="3.1.3.15"/>
    </reaction>
</comment>
<evidence type="ECO:0000256" key="4">
    <source>
        <dbReference type="ARBA" id="ARBA00022605"/>
    </source>
</evidence>
<evidence type="ECO:0000313" key="11">
    <source>
        <dbReference type="Proteomes" id="UP000001798"/>
    </source>
</evidence>
<dbReference type="InterPro" id="IPR016195">
    <property type="entry name" value="Pol/histidinol_Pase-like"/>
</dbReference>
<keyword evidence="4 8" id="KW-0028">Amino-acid biosynthesis</keyword>
<dbReference type="EMBL" id="CP009816">
    <property type="protein sequence ID" value="ATZ55743.1"/>
    <property type="molecule type" value="Genomic_DNA"/>
</dbReference>
<evidence type="ECO:0000256" key="6">
    <source>
        <dbReference type="ARBA" id="ARBA00023102"/>
    </source>
</evidence>
<evidence type="ECO:0000256" key="5">
    <source>
        <dbReference type="ARBA" id="ARBA00022801"/>
    </source>
</evidence>
<protein>
    <recommendedName>
        <fullName evidence="3 8">Histidinol-phosphatase</fullName>
        <shortName evidence="8">HolPase</shortName>
        <ecNumber evidence="3 8">3.1.3.15</ecNumber>
    </recommendedName>
</protein>
<name>A0A384JYV3_BOTFB</name>
<dbReference type="EC" id="3.1.3.15" evidence="3 8"/>
<dbReference type="PANTHER" id="PTHR21039:SF0">
    <property type="entry name" value="HISTIDINOL-PHOSPHATASE"/>
    <property type="match status" value="1"/>
</dbReference>